<evidence type="ECO:0000256" key="6">
    <source>
        <dbReference type="ARBA" id="ARBA00022737"/>
    </source>
</evidence>
<dbReference type="InterPro" id="IPR045269">
    <property type="entry name" value="Atg1-like"/>
</dbReference>
<evidence type="ECO:0000259" key="18">
    <source>
        <dbReference type="PROSITE" id="PS50011"/>
    </source>
</evidence>
<feature type="region of interest" description="Disordered" evidence="16">
    <location>
        <begin position="899"/>
        <end position="936"/>
    </location>
</feature>
<feature type="compositionally biased region" description="Low complexity" evidence="16">
    <location>
        <begin position="566"/>
        <end position="580"/>
    </location>
</feature>
<dbReference type="PANTHER" id="PTHR24348:SF22">
    <property type="entry name" value="NON-SPECIFIC SERINE_THREONINE PROTEIN KINASE"/>
    <property type="match status" value="1"/>
</dbReference>
<evidence type="ECO:0000256" key="13">
    <source>
        <dbReference type="ARBA" id="ARBA00023242"/>
    </source>
</evidence>
<feature type="compositionally biased region" description="Low complexity" evidence="16">
    <location>
        <begin position="1034"/>
        <end position="1048"/>
    </location>
</feature>
<dbReference type="InterPro" id="IPR022708">
    <property type="entry name" value="Atg1-like_tMIT"/>
</dbReference>
<dbReference type="OrthoDB" id="346907at2759"/>
<dbReference type="Pfam" id="PF07080">
    <property type="entry name" value="DUF1348"/>
    <property type="match status" value="1"/>
</dbReference>
<dbReference type="EC" id="2.7.11.1" evidence="2"/>
<proteinExistence type="predicted"/>
<feature type="region of interest" description="Disordered" evidence="16">
    <location>
        <begin position="1158"/>
        <end position="1221"/>
    </location>
</feature>
<keyword evidence="17" id="KW-0812">Transmembrane</keyword>
<keyword evidence="5" id="KW-0479">Metal-binding</keyword>
<feature type="region of interest" description="Disordered" evidence="16">
    <location>
        <begin position="951"/>
        <end position="1122"/>
    </location>
</feature>
<feature type="compositionally biased region" description="Acidic residues" evidence="16">
    <location>
        <begin position="2067"/>
        <end position="2083"/>
    </location>
</feature>
<keyword evidence="11" id="KW-0238">DNA-binding</keyword>
<feature type="region of interest" description="Disordered" evidence="16">
    <location>
        <begin position="2065"/>
        <end position="2084"/>
    </location>
</feature>
<dbReference type="SUPFAM" id="SSF56112">
    <property type="entry name" value="Protein kinase-like (PK-like)"/>
    <property type="match status" value="1"/>
</dbReference>
<dbReference type="Gene3D" id="1.10.510.10">
    <property type="entry name" value="Transferase(Phosphotransferase) domain 1"/>
    <property type="match status" value="1"/>
</dbReference>
<dbReference type="GO" id="GO:0046872">
    <property type="term" value="F:metal ion binding"/>
    <property type="evidence" value="ECO:0007669"/>
    <property type="project" value="UniProtKB-KW"/>
</dbReference>
<dbReference type="InterPro" id="IPR011009">
    <property type="entry name" value="Kinase-like_dom_sf"/>
</dbReference>
<evidence type="ECO:0000256" key="11">
    <source>
        <dbReference type="ARBA" id="ARBA00023125"/>
    </source>
</evidence>
<dbReference type="GO" id="GO:0005634">
    <property type="term" value="C:nucleus"/>
    <property type="evidence" value="ECO:0007669"/>
    <property type="project" value="UniProtKB-SubCell"/>
</dbReference>
<evidence type="ECO:0000256" key="1">
    <source>
        <dbReference type="ARBA" id="ARBA00004123"/>
    </source>
</evidence>
<dbReference type="GO" id="GO:0004674">
    <property type="term" value="F:protein serine/threonine kinase activity"/>
    <property type="evidence" value="ECO:0007669"/>
    <property type="project" value="UniProtKB-EC"/>
</dbReference>
<evidence type="ECO:0000256" key="14">
    <source>
        <dbReference type="ARBA" id="ARBA00030237"/>
    </source>
</evidence>
<dbReference type="GO" id="GO:0003677">
    <property type="term" value="F:DNA binding"/>
    <property type="evidence" value="ECO:0007669"/>
    <property type="project" value="UniProtKB-KW"/>
</dbReference>
<dbReference type="GO" id="GO:0061709">
    <property type="term" value="P:reticulophagy"/>
    <property type="evidence" value="ECO:0007669"/>
    <property type="project" value="TreeGrafter"/>
</dbReference>
<evidence type="ECO:0000256" key="5">
    <source>
        <dbReference type="ARBA" id="ARBA00022723"/>
    </source>
</evidence>
<dbReference type="EMBL" id="SSOP01000039">
    <property type="protein sequence ID" value="KAB5593378.1"/>
    <property type="molecule type" value="Genomic_DNA"/>
</dbReference>
<keyword evidence="10 15" id="KW-0067">ATP-binding</keyword>
<dbReference type="InterPro" id="IPR008271">
    <property type="entry name" value="Ser/Thr_kinase_AS"/>
</dbReference>
<keyword evidence="17" id="KW-1133">Transmembrane helix</keyword>
<keyword evidence="9" id="KW-0862">Zinc</keyword>
<feature type="region of interest" description="Disordered" evidence="16">
    <location>
        <begin position="624"/>
        <end position="644"/>
    </location>
</feature>
<sequence length="2368" mass="258591">MTPAVSRPPDDEEVQPYVITNEIGKGSFATVYRGYHSETRRAVAIKTISRSILTTKLLDNLESEINILKALKNRHITELTDIVVRRCISHSAPAHIPQKAHRNIYLIMEFCSGGDLSSYIKHRGRIAALHTPTSPLSTYLPHPKVGGLSDSVVRSFIGQLSSAMKFLRARDLIHRDVKPQNLLLAPANSADEYACVGKGGWIPGPVGTPILKVADFGFARILPNASMAETLCGSPLYMAPEILRYEKYDAKADLWSVGAVVYEAAVGRPPFRAQNHIELLKKIDHARSRVHFPDEDPKNADAIARGDLVPVSLAVKSLIRSLLKRKPVERRSFEDFFVAAEEVVKPVMEPERDVGLELQDAMREGAIDGIVSGSTTAVGGSTNGSLKVEVWASRKAPEPPKPAANAEPPKSAVEKASPGLLTAAEQPASPTSDDEKKKRRKAREEIEGGQIDVKAVMPQSTFKFRKAVRPGDKAPVEKVQKEVGPPLGREETLIEFPGHGSRIRPKPLPVSNGQPQKTDGLGGEGEEDGDGLRREYVLVDETNAVEFNRVVDELDHARLTRPNVRATKSNSTTNGTTNATIAPIDVPSPVSPNRPGMPQPSPASTPASALARALNLASKKLFGTSASSHSGSSAGPAEGSPAGQRRQILLPTTIEPDPEEEHLLGTLEDLAQKAETISAWADTKYTVVASRPSKPIADPARFARAAGESAQGAETRRKQEVEIEMAAVTAIGLYMAVMSFATGAIVIARRFLDGREGVEVSAGFDEAQKWFRDTFHRSTERVSILKHWLPRDHVMPQMWIDRVIYDHALALMRGAASRELLEDYATCERDYEAALWLLYAIYDDIMQEGNPYKDQDRVTIGRFIKSTKDRLVRVQKRIERRKAQQAQAQPVQHDAIIDDLPSRTMTMHRRKTSKEAVENGDSDEHRAPSEEPEVDEVAPLQQDFVAKSPISSGARLPLSPSRNHSLPHVPSAPATRQSFGSLVPPPMNRHSRAPSVYEPLYGNPPSAPSYSPTSPTLPPPSPWRTAFVPSPMTGSSGSGNSPQSQPSGRRAHNRVHSRNLSMYFPRPGQSSAGGVESIAEDGDGDGDGDGQEIEFSNGHAGNGAPIQLIPPPSSNAPKAFGDGFKFGGLPMDANAPSLSGGGGKRRGHHHKHSLSHNFFSFMEPGGSNGPKPALKSPVPESPWAPVTPFPQSGTFAPSTSSLTPSISLTPDPPRLGPSPLHVPRSGTYAHFQDLPPGSKRALLFGVLEFIIGGMVWVAGQRRGSLACAGLGYWVVFDAMGLAMGIVGREISMAGAMRETIGKPFGAVRLETTLMFAQSVYLMFAAVYTCKETVEHLLLAAGSSHHHHSGDDEAYTLQGLLFPNLLLAVAALCMLFTATAFSTHERLVAATGPDLPTLSSLSAHFRSSSTSGKSSRSHPHYDSRSKFVKFLDNPFCVAPITFAVTLLGISIFVQSGEHRSLDLALAGIETLVTWAIAYPTALALGKVLLQTAPDSGMEALDRVVRELERHPQVSRPPAPKIWQLTPGSALVATMELHIRHGVDDTEVLALTRYAYERCVAAVGRGGGPGGLPPNYNHPMNTRYMRLGARLPAVVGSRLLSTTLLPPSKLVPPFNEETARAKVKAAQNLWNGQDPEKVALAYTKDSIWRNRDIFLQGHEEIIDMLRKKWAKEKEYILRKELFAYTDNRLAVQFWYEFRDASDSMKWKRCYGLEDWTFAEDGLMRKRQMSGNDVEIKDGERWFKNLSKDQVDSVNISERHWDKLSVILESLPHLASNVVLPPLLDMEGGVFGKNNEIVGIKNFRISAEKDIDALETHILQHSDTRGPLPPLSTNAPYILAVWSEIVAASPVQAIGRTFNLPREKKRGKEAGTVKVDVVTDEGRRWIRVNTIKNSRLMLEIHELDGYDSESSDASVQKDGIITPSSENSIIKMAQSLLVAAKYNIVPDTSETPRITLRLTRLEVNPATSTEPIDYRIRRTLSQLEAMGIDVQLGERPFPPRLEAQTTPPSAPPRPTLRINLDLSLIIALVSDLTHAPLPLTTEGARERFKPLTRVWKSGKLFRSTIIDGSACDDDTGSNPEGADESEDVIKDSHEHSRALALQLISEMRHSLLDEMAMHLQSNNLEFWTTPEAQQRCEKIVQKIGGAGEQRRAQALFDPNGESAFWEGSRFTKSFVPGLVPLRIYSEHIPPTNTLLGSKQTTPSEIFARRLFRTCRILLSPSHAEAQARLKGTTIPLGYATELGPPGDMPLAPSIDTGTPSPSVLSGSRPNTRLTAHTVRSMLWGVSSRVTTLTANRASVRAVLREMRVLAGVETDSNGAAGGEASVTTNVKKQEGCEVGDEGIAVLWIVEPRSLAEQMRSDVVSTGAGTRI</sequence>
<dbReference type="GO" id="GO:0005829">
    <property type="term" value="C:cytosol"/>
    <property type="evidence" value="ECO:0007669"/>
    <property type="project" value="TreeGrafter"/>
</dbReference>
<feature type="region of interest" description="Disordered" evidence="16">
    <location>
        <begin position="394"/>
        <end position="449"/>
    </location>
</feature>
<evidence type="ECO:0000313" key="19">
    <source>
        <dbReference type="EMBL" id="KAB5593378.1"/>
    </source>
</evidence>
<evidence type="ECO:0000256" key="9">
    <source>
        <dbReference type="ARBA" id="ARBA00022833"/>
    </source>
</evidence>
<feature type="region of interest" description="Disordered" evidence="16">
    <location>
        <begin position="491"/>
        <end position="529"/>
    </location>
</feature>
<dbReference type="Gene3D" id="3.10.450.50">
    <property type="match status" value="1"/>
</dbReference>
<evidence type="ECO:0000313" key="20">
    <source>
        <dbReference type="Proteomes" id="UP000383932"/>
    </source>
</evidence>
<dbReference type="SMART" id="SM00220">
    <property type="entry name" value="S_TKc"/>
    <property type="match status" value="1"/>
</dbReference>
<accession>A0A5N5QP58</accession>
<reference evidence="19 20" key="1">
    <citation type="journal article" date="2019" name="Fungal Biol. Biotechnol.">
        <title>Draft genome sequence of fastidious pathogen Ceratobasidium theobromae, which causes vascular-streak dieback in Theobroma cacao.</title>
        <authorList>
            <person name="Ali S.S."/>
            <person name="Asman A."/>
            <person name="Shao J."/>
            <person name="Firmansyah A.P."/>
            <person name="Susilo A.W."/>
            <person name="Rosmana A."/>
            <person name="McMahon P."/>
            <person name="Junaid M."/>
            <person name="Guest D."/>
            <person name="Kheng T.Y."/>
            <person name="Meinhardt L.W."/>
            <person name="Bailey B.A."/>
        </authorList>
    </citation>
    <scope>NUCLEOTIDE SEQUENCE [LARGE SCALE GENOMIC DNA]</scope>
    <source>
        <strain evidence="19 20">CT2</strain>
    </source>
</reference>
<dbReference type="InterPro" id="IPR017441">
    <property type="entry name" value="Protein_kinase_ATP_BS"/>
</dbReference>
<evidence type="ECO:0000256" key="4">
    <source>
        <dbReference type="ARBA" id="ARBA00022679"/>
    </source>
</evidence>
<dbReference type="Pfam" id="PF21127">
    <property type="entry name" value="ATG1-like_MIT2"/>
    <property type="match status" value="1"/>
</dbReference>
<feature type="compositionally biased region" description="Pro residues" evidence="16">
    <location>
        <begin position="1179"/>
        <end position="1188"/>
    </location>
</feature>
<dbReference type="PROSITE" id="PS00115">
    <property type="entry name" value="RNA_POL_II_REPEAT"/>
    <property type="match status" value="1"/>
</dbReference>
<organism evidence="19 20">
    <name type="scientific">Ceratobasidium theobromae</name>
    <dbReference type="NCBI Taxonomy" id="1582974"/>
    <lineage>
        <taxon>Eukaryota</taxon>
        <taxon>Fungi</taxon>
        <taxon>Dikarya</taxon>
        <taxon>Basidiomycota</taxon>
        <taxon>Agaricomycotina</taxon>
        <taxon>Agaricomycetes</taxon>
        <taxon>Cantharellales</taxon>
        <taxon>Ceratobasidiaceae</taxon>
        <taxon>Ceratobasidium</taxon>
    </lineage>
</organism>
<dbReference type="InterPro" id="IPR000684">
    <property type="entry name" value="RNA_pol_II_repeat_euk"/>
</dbReference>
<evidence type="ECO:0000256" key="7">
    <source>
        <dbReference type="ARBA" id="ARBA00022741"/>
    </source>
</evidence>
<dbReference type="InterPro" id="IPR048941">
    <property type="entry name" value="ATG1-like_MIT2"/>
</dbReference>
<comment type="subcellular location">
    <subcellularLocation>
        <location evidence="1">Nucleus</location>
    </subcellularLocation>
</comment>
<evidence type="ECO:0000256" key="16">
    <source>
        <dbReference type="SAM" id="MobiDB-lite"/>
    </source>
</evidence>
<keyword evidence="7 15" id="KW-0547">Nucleotide-binding</keyword>
<dbReference type="Pfam" id="PF00069">
    <property type="entry name" value="Pkinase"/>
    <property type="match status" value="1"/>
</dbReference>
<dbReference type="SUPFAM" id="SSF54427">
    <property type="entry name" value="NTF2-like"/>
    <property type="match status" value="1"/>
</dbReference>
<keyword evidence="4" id="KW-0808">Transferase</keyword>
<dbReference type="InterPro" id="IPR032710">
    <property type="entry name" value="NTF2-like_dom_sf"/>
</dbReference>
<feature type="binding site" evidence="15">
    <location>
        <position position="46"/>
    </location>
    <ligand>
        <name>ATP</name>
        <dbReference type="ChEBI" id="CHEBI:30616"/>
    </ligand>
</feature>
<feature type="transmembrane region" description="Helical" evidence="17">
    <location>
        <begin position="1241"/>
        <end position="1258"/>
    </location>
</feature>
<keyword evidence="6" id="KW-0677">Repeat</keyword>
<evidence type="ECO:0000256" key="2">
    <source>
        <dbReference type="ARBA" id="ARBA00012513"/>
    </source>
</evidence>
<feature type="compositionally biased region" description="Low complexity" evidence="16">
    <location>
        <begin position="624"/>
        <end position="643"/>
    </location>
</feature>
<dbReference type="GO" id="GO:0010506">
    <property type="term" value="P:regulation of autophagy"/>
    <property type="evidence" value="ECO:0007669"/>
    <property type="project" value="InterPro"/>
</dbReference>
<evidence type="ECO:0000256" key="8">
    <source>
        <dbReference type="ARBA" id="ARBA00022777"/>
    </source>
</evidence>
<gene>
    <name evidence="19" type="ORF">CTheo_3210</name>
</gene>
<dbReference type="GO" id="GO:0005524">
    <property type="term" value="F:ATP binding"/>
    <property type="evidence" value="ECO:0007669"/>
    <property type="project" value="UniProtKB-UniRule"/>
</dbReference>
<dbReference type="GO" id="GO:0034727">
    <property type="term" value="P:piecemeal microautophagy of the nucleus"/>
    <property type="evidence" value="ECO:0007669"/>
    <property type="project" value="TreeGrafter"/>
</dbReference>
<keyword evidence="17" id="KW-0472">Membrane</keyword>
<dbReference type="GO" id="GO:0000422">
    <property type="term" value="P:autophagy of mitochondrion"/>
    <property type="evidence" value="ECO:0007669"/>
    <property type="project" value="TreeGrafter"/>
</dbReference>
<feature type="compositionally biased region" description="Pro residues" evidence="16">
    <location>
        <begin position="589"/>
        <end position="603"/>
    </location>
</feature>
<evidence type="ECO:0000256" key="3">
    <source>
        <dbReference type="ARBA" id="ARBA00022553"/>
    </source>
</evidence>
<evidence type="ECO:0000256" key="12">
    <source>
        <dbReference type="ARBA" id="ARBA00023163"/>
    </source>
</evidence>
<dbReference type="GO" id="GO:0006366">
    <property type="term" value="P:transcription by RNA polymerase II"/>
    <property type="evidence" value="ECO:0007669"/>
    <property type="project" value="InterPro"/>
</dbReference>
<keyword evidence="20" id="KW-1185">Reference proteome</keyword>
<dbReference type="GO" id="GO:0034045">
    <property type="term" value="C:phagophore assembly site membrane"/>
    <property type="evidence" value="ECO:0007669"/>
    <property type="project" value="TreeGrafter"/>
</dbReference>
<dbReference type="Pfam" id="PF12063">
    <property type="entry name" value="ATG1-like_MIT1"/>
    <property type="match status" value="1"/>
</dbReference>
<feature type="transmembrane region" description="Helical" evidence="17">
    <location>
        <begin position="1360"/>
        <end position="1380"/>
    </location>
</feature>
<dbReference type="InterPro" id="IPR009783">
    <property type="entry name" value="DUF1348"/>
</dbReference>
<feature type="compositionally biased region" description="Basic and acidic residues" evidence="16">
    <location>
        <begin position="913"/>
        <end position="929"/>
    </location>
</feature>
<dbReference type="GO" id="GO:0000045">
    <property type="term" value="P:autophagosome assembly"/>
    <property type="evidence" value="ECO:0007669"/>
    <property type="project" value="TreeGrafter"/>
</dbReference>
<dbReference type="GO" id="GO:0042594">
    <property type="term" value="P:response to starvation"/>
    <property type="evidence" value="ECO:0007669"/>
    <property type="project" value="TreeGrafter"/>
</dbReference>
<dbReference type="InterPro" id="IPR000719">
    <property type="entry name" value="Prot_kinase_dom"/>
</dbReference>
<feature type="domain" description="Protein kinase" evidence="18">
    <location>
        <begin position="17"/>
        <end position="344"/>
    </location>
</feature>
<keyword evidence="3" id="KW-0597">Phosphoprotein</keyword>
<feature type="compositionally biased region" description="Low complexity" evidence="16">
    <location>
        <begin position="1197"/>
        <end position="1209"/>
    </location>
</feature>
<keyword evidence="12" id="KW-0804">Transcription</keyword>
<dbReference type="PROSITE" id="PS00108">
    <property type="entry name" value="PROTEIN_KINASE_ST"/>
    <property type="match status" value="1"/>
</dbReference>
<evidence type="ECO:0000256" key="17">
    <source>
        <dbReference type="SAM" id="Phobius"/>
    </source>
</evidence>
<keyword evidence="8 19" id="KW-0418">Kinase</keyword>
<protein>
    <recommendedName>
        <fullName evidence="2">non-specific serine/threonine protein kinase</fullName>
        <ecNumber evidence="2">2.7.11.1</ecNumber>
    </recommendedName>
    <alternativeName>
        <fullName evidence="14">Autophagy-related protein 1</fullName>
    </alternativeName>
</protein>
<dbReference type="PROSITE" id="PS50011">
    <property type="entry name" value="PROTEIN_KINASE_DOM"/>
    <property type="match status" value="1"/>
</dbReference>
<dbReference type="PANTHER" id="PTHR24348">
    <property type="entry name" value="SERINE/THREONINE-PROTEIN KINASE UNC-51-RELATED"/>
    <property type="match status" value="1"/>
</dbReference>
<dbReference type="GO" id="GO:0005776">
    <property type="term" value="C:autophagosome"/>
    <property type="evidence" value="ECO:0007669"/>
    <property type="project" value="TreeGrafter"/>
</dbReference>
<feature type="transmembrane region" description="Helical" evidence="17">
    <location>
        <begin position="1270"/>
        <end position="1287"/>
    </location>
</feature>
<comment type="caution">
    <text evidence="19">The sequence shown here is derived from an EMBL/GenBank/DDBJ whole genome shotgun (WGS) entry which is preliminary data.</text>
</comment>
<dbReference type="Proteomes" id="UP000383932">
    <property type="component" value="Unassembled WGS sequence"/>
</dbReference>
<evidence type="ECO:0000256" key="10">
    <source>
        <dbReference type="ARBA" id="ARBA00022840"/>
    </source>
</evidence>
<keyword evidence="13" id="KW-0539">Nucleus</keyword>
<feature type="region of interest" description="Disordered" evidence="16">
    <location>
        <begin position="561"/>
        <end position="609"/>
    </location>
</feature>
<feature type="compositionally biased region" description="Acidic residues" evidence="16">
    <location>
        <begin position="1078"/>
        <end position="1092"/>
    </location>
</feature>
<name>A0A5N5QP58_9AGAM</name>
<dbReference type="PROSITE" id="PS00107">
    <property type="entry name" value="PROTEIN_KINASE_ATP"/>
    <property type="match status" value="1"/>
</dbReference>
<evidence type="ECO:0000256" key="15">
    <source>
        <dbReference type="PROSITE-ProRule" id="PRU10141"/>
    </source>
</evidence>
<feature type="transmembrane region" description="Helical" evidence="17">
    <location>
        <begin position="1433"/>
        <end position="1452"/>
    </location>
</feature>